<dbReference type="AlphaFoldDB" id="A0AAN7UJI2"/>
<reference evidence="9 10" key="1">
    <citation type="submission" date="2023-10" db="EMBL/GenBank/DDBJ databases">
        <title>Draft genome sequence of Xylaria bambusicola isolate GMP-LS, the root and basal stem rot pathogen of sugarcane in Indonesia.</title>
        <authorList>
            <person name="Selvaraj P."/>
            <person name="Muralishankar V."/>
            <person name="Muruganantham S."/>
            <person name="Sp S."/>
            <person name="Haryani S."/>
            <person name="Lau K.J.X."/>
            <person name="Naqvi N.I."/>
        </authorList>
    </citation>
    <scope>NUCLEOTIDE SEQUENCE [LARGE SCALE GENOMIC DNA]</scope>
    <source>
        <strain evidence="9">GMP-LS</strain>
    </source>
</reference>
<comment type="caution">
    <text evidence="9">The sequence shown here is derived from an EMBL/GenBank/DDBJ whole genome shotgun (WGS) entry which is preliminary data.</text>
</comment>
<proteinExistence type="inferred from homology"/>
<keyword evidence="6 7" id="KW-0472">Membrane</keyword>
<feature type="domain" description="Major facilitator superfamily (MFS) profile" evidence="8">
    <location>
        <begin position="39"/>
        <end position="182"/>
    </location>
</feature>
<dbReference type="EMBL" id="JAWHQM010000003">
    <property type="protein sequence ID" value="KAK5626231.1"/>
    <property type="molecule type" value="Genomic_DNA"/>
</dbReference>
<dbReference type="PANTHER" id="PTHR48022">
    <property type="entry name" value="PLASTIDIC GLUCOSE TRANSPORTER 4"/>
    <property type="match status" value="1"/>
</dbReference>
<comment type="similarity">
    <text evidence="2">Belongs to the major facilitator superfamily. Sugar transporter (TC 2.A.1.1) family.</text>
</comment>
<evidence type="ECO:0000256" key="2">
    <source>
        <dbReference type="ARBA" id="ARBA00010992"/>
    </source>
</evidence>
<sequence>MLGFHNRVTFDDVPQERTAKEAGLDFSPLPRVSGRSFVMGLFVSMGGLIFGHVIPHVHNHGGSLTGTSYDTGQISGFLEMPDFLQRFGEYLPDDEGNYSWKFTSVRSGLIVGLLSIGTLVGALIAAPIADRIGRRLSISLWCAVVSIGFVIQIAANDAYEQIVVGRLVAGFGVGALSLLVPM</sequence>
<dbReference type="PANTHER" id="PTHR48022:SF91">
    <property type="entry name" value="MAJOR FACILITATOR SUPERFAMILY (MFS) PROFILE DOMAIN-CONTAINING PROTEIN-RELATED"/>
    <property type="match status" value="1"/>
</dbReference>
<feature type="transmembrane region" description="Helical" evidence="7">
    <location>
        <begin position="136"/>
        <end position="155"/>
    </location>
</feature>
<dbReference type="GO" id="GO:0005351">
    <property type="term" value="F:carbohydrate:proton symporter activity"/>
    <property type="evidence" value="ECO:0007669"/>
    <property type="project" value="TreeGrafter"/>
</dbReference>
<dbReference type="InterPro" id="IPR050360">
    <property type="entry name" value="MFS_Sugar_Transporters"/>
</dbReference>
<dbReference type="Proteomes" id="UP001305414">
    <property type="component" value="Unassembled WGS sequence"/>
</dbReference>
<name>A0AAN7UJI2_9PEZI</name>
<keyword evidence="5 7" id="KW-1133">Transmembrane helix</keyword>
<evidence type="ECO:0000256" key="4">
    <source>
        <dbReference type="ARBA" id="ARBA00022692"/>
    </source>
</evidence>
<feature type="transmembrane region" description="Helical" evidence="7">
    <location>
        <begin position="36"/>
        <end position="54"/>
    </location>
</feature>
<comment type="subcellular location">
    <subcellularLocation>
        <location evidence="1">Membrane</location>
        <topology evidence="1">Multi-pass membrane protein</topology>
    </subcellularLocation>
</comment>
<evidence type="ECO:0000313" key="9">
    <source>
        <dbReference type="EMBL" id="KAK5626231.1"/>
    </source>
</evidence>
<dbReference type="PRINTS" id="PR00171">
    <property type="entry name" value="SUGRTRNSPORT"/>
</dbReference>
<dbReference type="InterPro" id="IPR020846">
    <property type="entry name" value="MFS_dom"/>
</dbReference>
<dbReference type="Gene3D" id="1.20.1250.20">
    <property type="entry name" value="MFS general substrate transporter like domains"/>
    <property type="match status" value="1"/>
</dbReference>
<evidence type="ECO:0000256" key="3">
    <source>
        <dbReference type="ARBA" id="ARBA00022448"/>
    </source>
</evidence>
<dbReference type="PROSITE" id="PS50850">
    <property type="entry name" value="MFS"/>
    <property type="match status" value="1"/>
</dbReference>
<dbReference type="GO" id="GO:0016020">
    <property type="term" value="C:membrane"/>
    <property type="evidence" value="ECO:0007669"/>
    <property type="project" value="UniProtKB-SubCell"/>
</dbReference>
<accession>A0AAN7UJI2</accession>
<feature type="transmembrane region" description="Helical" evidence="7">
    <location>
        <begin position="109"/>
        <end position="129"/>
    </location>
</feature>
<dbReference type="InterPro" id="IPR005828">
    <property type="entry name" value="MFS_sugar_transport-like"/>
</dbReference>
<keyword evidence="4 7" id="KW-0812">Transmembrane</keyword>
<evidence type="ECO:0000256" key="1">
    <source>
        <dbReference type="ARBA" id="ARBA00004141"/>
    </source>
</evidence>
<evidence type="ECO:0000313" key="10">
    <source>
        <dbReference type="Proteomes" id="UP001305414"/>
    </source>
</evidence>
<evidence type="ECO:0000256" key="5">
    <source>
        <dbReference type="ARBA" id="ARBA00022989"/>
    </source>
</evidence>
<dbReference type="InterPro" id="IPR003663">
    <property type="entry name" value="Sugar/inositol_transpt"/>
</dbReference>
<evidence type="ECO:0000256" key="7">
    <source>
        <dbReference type="SAM" id="Phobius"/>
    </source>
</evidence>
<organism evidence="9 10">
    <name type="scientific">Xylaria bambusicola</name>
    <dbReference type="NCBI Taxonomy" id="326684"/>
    <lineage>
        <taxon>Eukaryota</taxon>
        <taxon>Fungi</taxon>
        <taxon>Dikarya</taxon>
        <taxon>Ascomycota</taxon>
        <taxon>Pezizomycotina</taxon>
        <taxon>Sordariomycetes</taxon>
        <taxon>Xylariomycetidae</taxon>
        <taxon>Xylariales</taxon>
        <taxon>Xylariaceae</taxon>
        <taxon>Xylaria</taxon>
    </lineage>
</organism>
<dbReference type="Pfam" id="PF00083">
    <property type="entry name" value="Sugar_tr"/>
    <property type="match status" value="1"/>
</dbReference>
<keyword evidence="3" id="KW-0813">Transport</keyword>
<protein>
    <recommendedName>
        <fullName evidence="8">Major facilitator superfamily (MFS) profile domain-containing protein</fullName>
    </recommendedName>
</protein>
<feature type="transmembrane region" description="Helical" evidence="7">
    <location>
        <begin position="161"/>
        <end position="180"/>
    </location>
</feature>
<gene>
    <name evidence="9" type="ORF">RRF57_001946</name>
</gene>
<dbReference type="SUPFAM" id="SSF103473">
    <property type="entry name" value="MFS general substrate transporter"/>
    <property type="match status" value="1"/>
</dbReference>
<dbReference type="InterPro" id="IPR036259">
    <property type="entry name" value="MFS_trans_sf"/>
</dbReference>
<evidence type="ECO:0000259" key="8">
    <source>
        <dbReference type="PROSITE" id="PS50850"/>
    </source>
</evidence>
<evidence type="ECO:0000256" key="6">
    <source>
        <dbReference type="ARBA" id="ARBA00023136"/>
    </source>
</evidence>
<keyword evidence="10" id="KW-1185">Reference proteome</keyword>